<feature type="domain" description="DUF7812" evidence="2">
    <location>
        <begin position="144"/>
        <end position="632"/>
    </location>
</feature>
<evidence type="ECO:0000313" key="3">
    <source>
        <dbReference type="EMBL" id="KAF9616678.1"/>
    </source>
</evidence>
<reference evidence="3 4" key="1">
    <citation type="submission" date="2020-10" db="EMBL/GenBank/DDBJ databases">
        <title>The Coptis chinensis genome and diversification of protoberbering-type alkaloids.</title>
        <authorList>
            <person name="Wang B."/>
            <person name="Shu S."/>
            <person name="Song C."/>
            <person name="Liu Y."/>
        </authorList>
    </citation>
    <scope>NUCLEOTIDE SEQUENCE [LARGE SCALE GENOMIC DNA]</scope>
    <source>
        <strain evidence="3">HL-2020</strain>
        <tissue evidence="3">Leaf</tissue>
    </source>
</reference>
<evidence type="ECO:0000256" key="1">
    <source>
        <dbReference type="SAM" id="MobiDB-lite"/>
    </source>
</evidence>
<dbReference type="PANTHER" id="PTHR36786">
    <property type="entry name" value="2-ISOPROPYLMALATE SYNTHASE"/>
    <property type="match status" value="1"/>
</dbReference>
<feature type="region of interest" description="Disordered" evidence="1">
    <location>
        <begin position="1"/>
        <end position="23"/>
    </location>
</feature>
<protein>
    <recommendedName>
        <fullName evidence="2">DUF7812 domain-containing protein</fullName>
    </recommendedName>
</protein>
<sequence>MKTRSMGKAEMNKKTAQISIQSDKAGKKTADHLRVSIDQDISSLGILERALKAINANDSQVLKKPFLDKLYLFLVDFTKYKVYHNVGFQICDYTVNYIYICSLSSFLFSELSRKFELVFSCLRMEVGQSTVHSEDWGIQEDLILLLRCCMGILHLLAFDVTVLIEKCRILLTILRNLCSPDLVLQVSHYMKGLGKRSIVFKKSISCEWMYTKDGDTSTFEKRCVASTSFSEHSTSPVPLLCSVLEVFVDELLAHRELRQHFKDVEAVSFTNEKLFKDCSIVGDSNAVLEVIAAHFLLSVHDVDARKKFLDILLWRHCKKAPYLSLFSAMQLLGSPVMLSAPKTFQAYMILMVSICIGIDMASDDQEVDSVLMNYYVSAFERSFTLYATHISCLQLGGHHYCANRISDSSHKPFVSRSGHGPSFESYIRPVTYNSINHATNFGSFETNCEPFAEYIAYIKENEQIHNKSVKADILSVLSYVVSQTLSGHVEGIAVCTIGVVNQDEAYHLASIMKLMSNSLLQVIQSMQSANLVCEKTTKDHSLSTVYDVIFGICGSLLQCSNINSHSTQKLLDEVMGSNPTSHKESKLMIMHIADLLIFCYDRGYGYLWKGCIVMMMSLMHLIMFEDGDLEALKALFARYPTKPSKALVVRSSTLKIASSFRRFRKLSLREDKDIIGSQDGQSETPHVAMVGKEEDTCNGETYLNLVLAAGGNKRQSDLDDLADFIECKPGKDYSKWLKDLDKHRVWKYEKRAGAKREKRKQTVKFLKGIYT</sequence>
<keyword evidence="4" id="KW-1185">Reference proteome</keyword>
<evidence type="ECO:0000313" key="4">
    <source>
        <dbReference type="Proteomes" id="UP000631114"/>
    </source>
</evidence>
<comment type="caution">
    <text evidence="3">The sequence shown here is derived from an EMBL/GenBank/DDBJ whole genome shotgun (WGS) entry which is preliminary data.</text>
</comment>
<dbReference type="EMBL" id="JADFTS010000003">
    <property type="protein sequence ID" value="KAF9616678.1"/>
    <property type="molecule type" value="Genomic_DNA"/>
</dbReference>
<evidence type="ECO:0000259" key="2">
    <source>
        <dbReference type="Pfam" id="PF25104"/>
    </source>
</evidence>
<dbReference type="PANTHER" id="PTHR36786:SF1">
    <property type="entry name" value="2-ISOPROPYLMALATE SYNTHASE"/>
    <property type="match status" value="1"/>
</dbReference>
<dbReference type="OrthoDB" id="1882119at2759"/>
<organism evidence="3 4">
    <name type="scientific">Coptis chinensis</name>
    <dbReference type="NCBI Taxonomy" id="261450"/>
    <lineage>
        <taxon>Eukaryota</taxon>
        <taxon>Viridiplantae</taxon>
        <taxon>Streptophyta</taxon>
        <taxon>Embryophyta</taxon>
        <taxon>Tracheophyta</taxon>
        <taxon>Spermatophyta</taxon>
        <taxon>Magnoliopsida</taxon>
        <taxon>Ranunculales</taxon>
        <taxon>Ranunculaceae</taxon>
        <taxon>Coptidoideae</taxon>
        <taxon>Coptis</taxon>
    </lineage>
</organism>
<gene>
    <name evidence="3" type="ORF">IFM89_031542</name>
</gene>
<name>A0A835IJ89_9MAGN</name>
<proteinExistence type="predicted"/>
<dbReference type="InterPro" id="IPR056714">
    <property type="entry name" value="DUF7812"/>
</dbReference>
<dbReference type="Pfam" id="PF25104">
    <property type="entry name" value="DUF7812"/>
    <property type="match status" value="1"/>
</dbReference>
<accession>A0A835IJ89</accession>
<dbReference type="Proteomes" id="UP000631114">
    <property type="component" value="Unassembled WGS sequence"/>
</dbReference>
<dbReference type="AlphaFoldDB" id="A0A835IJ89"/>